<evidence type="ECO:0000259" key="13">
    <source>
        <dbReference type="PROSITE" id="PS50868"/>
    </source>
</evidence>
<evidence type="ECO:0000256" key="6">
    <source>
        <dbReference type="ARBA" id="ARBA00022853"/>
    </source>
</evidence>
<keyword evidence="15" id="KW-1185">Reference proteome</keyword>
<dbReference type="InterPro" id="IPR001214">
    <property type="entry name" value="SET_dom"/>
</dbReference>
<feature type="domain" description="Post-SET" evidence="13">
    <location>
        <begin position="519"/>
        <end position="535"/>
    </location>
</feature>
<feature type="region of interest" description="Disordered" evidence="11">
    <location>
        <begin position="1"/>
        <end position="57"/>
    </location>
</feature>
<evidence type="ECO:0000259" key="12">
    <source>
        <dbReference type="PROSITE" id="PS50280"/>
    </source>
</evidence>
<comment type="catalytic activity">
    <reaction evidence="10">
        <text>N(6),N(6)-dimethyl-L-lysyl(4)-[histone H3] + S-adenosyl-L-methionine = N(6),N(6),N(6)-trimethyl-L-lysyl(4)-[histone H3] + S-adenosyl-L-homocysteine + H(+)</text>
        <dbReference type="Rhea" id="RHEA:60272"/>
        <dbReference type="Rhea" id="RHEA-COMP:15537"/>
        <dbReference type="Rhea" id="RHEA-COMP:15540"/>
        <dbReference type="ChEBI" id="CHEBI:15378"/>
        <dbReference type="ChEBI" id="CHEBI:57856"/>
        <dbReference type="ChEBI" id="CHEBI:59789"/>
        <dbReference type="ChEBI" id="CHEBI:61961"/>
        <dbReference type="ChEBI" id="CHEBI:61976"/>
    </reaction>
</comment>
<keyword evidence="3" id="KW-0489">Methyltransferase</keyword>
<comment type="catalytic activity">
    <reaction evidence="9">
        <text>N(6)-methyl-L-lysyl(4)-[histone H3] + S-adenosyl-L-methionine = N(6),N(6)-dimethyl-L-lysyl(4)-[histone H3] + S-adenosyl-L-homocysteine + H(+)</text>
        <dbReference type="Rhea" id="RHEA:60268"/>
        <dbReference type="Rhea" id="RHEA-COMP:15540"/>
        <dbReference type="Rhea" id="RHEA-COMP:15543"/>
        <dbReference type="ChEBI" id="CHEBI:15378"/>
        <dbReference type="ChEBI" id="CHEBI:57856"/>
        <dbReference type="ChEBI" id="CHEBI:59789"/>
        <dbReference type="ChEBI" id="CHEBI:61929"/>
        <dbReference type="ChEBI" id="CHEBI:61976"/>
    </reaction>
</comment>
<dbReference type="GO" id="GO:0032259">
    <property type="term" value="P:methylation"/>
    <property type="evidence" value="ECO:0007669"/>
    <property type="project" value="UniProtKB-KW"/>
</dbReference>
<evidence type="ECO:0000313" key="14">
    <source>
        <dbReference type="EMBL" id="KAI0523116.1"/>
    </source>
</evidence>
<dbReference type="Gene3D" id="2.170.270.10">
    <property type="entry name" value="SET domain"/>
    <property type="match status" value="1"/>
</dbReference>
<dbReference type="AlphaFoldDB" id="A0A8T3C1I2"/>
<comment type="subcellular location">
    <subcellularLocation>
        <location evidence="1">Nucleus</location>
    </subcellularLocation>
</comment>
<comment type="catalytic activity">
    <reaction evidence="8">
        <text>L-lysyl(4)-[histone H3] + 3 S-adenosyl-L-methionine = N(6),N(6),N(6)-trimethyl-L-lysyl(4)-[histone H3] + 3 S-adenosyl-L-homocysteine + 3 H(+)</text>
        <dbReference type="Rhea" id="RHEA:60260"/>
        <dbReference type="Rhea" id="RHEA-COMP:15537"/>
        <dbReference type="Rhea" id="RHEA-COMP:15547"/>
        <dbReference type="ChEBI" id="CHEBI:15378"/>
        <dbReference type="ChEBI" id="CHEBI:29969"/>
        <dbReference type="ChEBI" id="CHEBI:57856"/>
        <dbReference type="ChEBI" id="CHEBI:59789"/>
        <dbReference type="ChEBI" id="CHEBI:61961"/>
        <dbReference type="EC" id="2.1.1.354"/>
    </reaction>
</comment>
<comment type="caution">
    <text evidence="14">The sequence shown here is derived from an EMBL/GenBank/DDBJ whole genome shotgun (WGS) entry which is preliminary data.</text>
</comment>
<dbReference type="EMBL" id="JAGYWB010000005">
    <property type="protein sequence ID" value="KAI0523116.1"/>
    <property type="molecule type" value="Genomic_DNA"/>
</dbReference>
<evidence type="ECO:0000256" key="3">
    <source>
        <dbReference type="ARBA" id="ARBA00022603"/>
    </source>
</evidence>
<dbReference type="InterPro" id="IPR046341">
    <property type="entry name" value="SET_dom_sf"/>
</dbReference>
<dbReference type="CDD" id="cd10518">
    <property type="entry name" value="SET_SETD1-like"/>
    <property type="match status" value="1"/>
</dbReference>
<proteinExistence type="predicted"/>
<evidence type="ECO:0000256" key="2">
    <source>
        <dbReference type="ARBA" id="ARBA00012182"/>
    </source>
</evidence>
<evidence type="ECO:0000256" key="8">
    <source>
        <dbReference type="ARBA" id="ARBA00047571"/>
    </source>
</evidence>
<accession>A0A8T3C1I2</accession>
<keyword evidence="6" id="KW-0156">Chromatin regulator</keyword>
<dbReference type="GO" id="GO:0140999">
    <property type="term" value="F:histone H3K4 trimethyltransferase activity"/>
    <property type="evidence" value="ECO:0007669"/>
    <property type="project" value="UniProtKB-EC"/>
</dbReference>
<evidence type="ECO:0000256" key="10">
    <source>
        <dbReference type="ARBA" id="ARBA00049129"/>
    </source>
</evidence>
<keyword evidence="4" id="KW-0808">Transferase</keyword>
<protein>
    <recommendedName>
        <fullName evidence="2">[histone H3]-lysine(4) N-trimethyltransferase</fullName>
        <ecNumber evidence="2">2.1.1.354</ecNumber>
    </recommendedName>
</protein>
<feature type="compositionally biased region" description="Basic residues" evidence="11">
    <location>
        <begin position="1"/>
        <end position="17"/>
    </location>
</feature>
<evidence type="ECO:0000256" key="11">
    <source>
        <dbReference type="SAM" id="MobiDB-lite"/>
    </source>
</evidence>
<evidence type="ECO:0000256" key="1">
    <source>
        <dbReference type="ARBA" id="ARBA00004123"/>
    </source>
</evidence>
<dbReference type="SMR" id="A0A8T3C1I2"/>
<dbReference type="Pfam" id="PF00856">
    <property type="entry name" value="SET"/>
    <property type="match status" value="1"/>
</dbReference>
<feature type="domain" description="SET" evidence="12">
    <location>
        <begin position="392"/>
        <end position="514"/>
    </location>
</feature>
<name>A0A8T3C1I2_DENNO</name>
<keyword evidence="5" id="KW-0949">S-adenosyl-L-methionine</keyword>
<dbReference type="SUPFAM" id="SSF82199">
    <property type="entry name" value="SET domain"/>
    <property type="match status" value="1"/>
</dbReference>
<reference evidence="14" key="1">
    <citation type="journal article" date="2022" name="Front. Genet.">
        <title>Chromosome-Scale Assembly of the Dendrobium nobile Genome Provides Insights Into the Molecular Mechanism of the Biosynthesis of the Medicinal Active Ingredient of Dendrobium.</title>
        <authorList>
            <person name="Xu Q."/>
            <person name="Niu S.-C."/>
            <person name="Li K.-L."/>
            <person name="Zheng P.-J."/>
            <person name="Zhang X.-J."/>
            <person name="Jia Y."/>
            <person name="Liu Y."/>
            <person name="Niu Y.-X."/>
            <person name="Yu L.-H."/>
            <person name="Chen D.-F."/>
            <person name="Zhang G.-Q."/>
        </authorList>
    </citation>
    <scope>NUCLEOTIDE SEQUENCE</scope>
    <source>
        <tissue evidence="14">Leaf</tissue>
    </source>
</reference>
<dbReference type="EC" id="2.1.1.354" evidence="2"/>
<dbReference type="OrthoDB" id="308383at2759"/>
<dbReference type="PROSITE" id="PS50280">
    <property type="entry name" value="SET"/>
    <property type="match status" value="1"/>
</dbReference>
<dbReference type="InterPro" id="IPR044570">
    <property type="entry name" value="Set1-like"/>
</dbReference>
<dbReference type="GO" id="GO:0048188">
    <property type="term" value="C:Set1C/COMPASS complex"/>
    <property type="evidence" value="ECO:0007669"/>
    <property type="project" value="TreeGrafter"/>
</dbReference>
<feature type="compositionally biased region" description="Basic and acidic residues" evidence="11">
    <location>
        <begin position="82"/>
        <end position="104"/>
    </location>
</feature>
<organism evidence="14 15">
    <name type="scientific">Dendrobium nobile</name>
    <name type="common">Orchid</name>
    <dbReference type="NCBI Taxonomy" id="94219"/>
    <lineage>
        <taxon>Eukaryota</taxon>
        <taxon>Viridiplantae</taxon>
        <taxon>Streptophyta</taxon>
        <taxon>Embryophyta</taxon>
        <taxon>Tracheophyta</taxon>
        <taxon>Spermatophyta</taxon>
        <taxon>Magnoliopsida</taxon>
        <taxon>Liliopsida</taxon>
        <taxon>Asparagales</taxon>
        <taxon>Orchidaceae</taxon>
        <taxon>Epidendroideae</taxon>
        <taxon>Malaxideae</taxon>
        <taxon>Dendrobiinae</taxon>
        <taxon>Dendrobium</taxon>
    </lineage>
</organism>
<dbReference type="Proteomes" id="UP000829196">
    <property type="component" value="Unassembled WGS sequence"/>
</dbReference>
<dbReference type="PROSITE" id="PS50868">
    <property type="entry name" value="POST_SET"/>
    <property type="match status" value="1"/>
</dbReference>
<evidence type="ECO:0000256" key="9">
    <source>
        <dbReference type="ARBA" id="ARBA00047583"/>
    </source>
</evidence>
<evidence type="ECO:0000256" key="7">
    <source>
        <dbReference type="ARBA" id="ARBA00023242"/>
    </source>
</evidence>
<gene>
    <name evidence="14" type="ORF">KFK09_005506</name>
</gene>
<dbReference type="PANTHER" id="PTHR45814">
    <property type="entry name" value="HISTONE-LYSINE N-METHYLTRANSFERASE SETD1"/>
    <property type="match status" value="1"/>
</dbReference>
<dbReference type="PANTHER" id="PTHR45814:SF2">
    <property type="entry name" value="HISTONE-LYSINE N-METHYLTRANSFERASE SETD1"/>
    <property type="match status" value="1"/>
</dbReference>
<dbReference type="SMART" id="SM00317">
    <property type="entry name" value="SET"/>
    <property type="match status" value="1"/>
</dbReference>
<evidence type="ECO:0000256" key="4">
    <source>
        <dbReference type="ARBA" id="ARBA00022679"/>
    </source>
</evidence>
<evidence type="ECO:0000256" key="5">
    <source>
        <dbReference type="ARBA" id="ARBA00022691"/>
    </source>
</evidence>
<keyword evidence="7" id="KW-0539">Nucleus</keyword>
<dbReference type="InterPro" id="IPR003616">
    <property type="entry name" value="Post-SET_dom"/>
</dbReference>
<evidence type="ECO:0000313" key="15">
    <source>
        <dbReference type="Proteomes" id="UP000829196"/>
    </source>
</evidence>
<feature type="region of interest" description="Disordered" evidence="11">
    <location>
        <begin position="73"/>
        <end position="104"/>
    </location>
</feature>
<sequence length="557" mass="62394">MELSRRTRKEPKKRTVGRKLPSQQASSSSGFRSDREGQSSTRAKSHSHDGVGGACEGEKGAFTASELVLVASDQSIGTSDLSGRESRSKELRRTAGKESEKRTEGRLLSLLPLSLSLSPSLSLSLSAWSRHSDGKGGRRSELREYRGWGSVKAESGIASSRAWKELRESSSGVEERRGSRDEEIGLGKMCEVGLREEKRSWQLDGDRRRKGAGLLFNDANRRQSRSCRGICGIRRDVSAGFTGFDRKSEQLAGFRGSFDSPRFEHFVDMLYGKETLAMTKVKALLNSNEIQRGVEVKHEEAIDALAVRGRPKKWESKAKKHVRSKSKGKMKCFFCHKEGQTKHQDKEKSSRDTSCVEEGHESSDALVISNIEPSKESILDSSKLPFMHSNFDLMLLGKSRIHGFGVFAKLPHRAGDMILSQVIEYSGELVRPSIADIREHCIYNSLVGAGTYMFRIDNERVIDATKAGSIAHLINHSCEPNCYSRVISVNGDEHIIIFAKRDISQWEELAYDYRFFSKDELACYCGFPRCRGIVNDIEERLVKIEAPRSDLINWDGE</sequence>